<protein>
    <submittedName>
        <fullName evidence="1">Uncharacterized protein</fullName>
    </submittedName>
</protein>
<keyword evidence="2" id="KW-1185">Reference proteome</keyword>
<evidence type="ECO:0000313" key="1">
    <source>
        <dbReference type="EMBL" id="MBB2143986.1"/>
    </source>
</evidence>
<proteinExistence type="predicted"/>
<name>A0A923ITQ0_9SPHI</name>
<accession>A0A923ITQ0</accession>
<sequence length="432" mass="50029">MRYTQHLKIDPLSATDLAESLLEVEKQAAENFSTMENGDVLIAQVISLFHQAFQIDNKNFVNEMFFESQRAIRATQKHQLYIFAQWDRLKSNAGGEFYQVELVNLYRNIVSDMFDPYLSIVVGSLKMIDGNFKSFLEANLSSAEFSKFQYASKKLSQTKLLSGYFPIIRNAVSHAGTDSIDYLPEGIVFKKIERGSDPSISDFLRLTEAELVVHIQSLIDFTTAIDVSMNIFGLDIIGFIKEQRDVSFQFAEKLASVEAFELWRKNCDDFYLPIWSDHNLDEKAKQEYFAMVFAQECNNRGLPAKQLVFKENRLLLIEVSARKIDLHDHQQLVERIVELIRYCLLAEPLFYPRVDSFVVDELAEEGKNSHQVWLKAGDLRDYSIRKANIYDLLHDGNFYRNKMNLNINVDFEKLKELNIKSFDVVRKGRQRG</sequence>
<comment type="caution">
    <text evidence="1">The sequence shown here is derived from an EMBL/GenBank/DDBJ whole genome shotgun (WGS) entry which is preliminary data.</text>
</comment>
<evidence type="ECO:0000313" key="2">
    <source>
        <dbReference type="Proteomes" id="UP000601055"/>
    </source>
</evidence>
<dbReference type="RefSeq" id="WP_182920689.1">
    <property type="nucleotide sequence ID" value="NZ_WNXD01000001.1"/>
</dbReference>
<gene>
    <name evidence="1" type="ORF">GM921_00685</name>
</gene>
<dbReference type="EMBL" id="WNXD01000001">
    <property type="protein sequence ID" value="MBB2143986.1"/>
    <property type="molecule type" value="Genomic_DNA"/>
</dbReference>
<organism evidence="1 2">
    <name type="scientific">Pedobacter planticolens</name>
    <dbReference type="NCBI Taxonomy" id="2679964"/>
    <lineage>
        <taxon>Bacteria</taxon>
        <taxon>Pseudomonadati</taxon>
        <taxon>Bacteroidota</taxon>
        <taxon>Sphingobacteriia</taxon>
        <taxon>Sphingobacteriales</taxon>
        <taxon>Sphingobacteriaceae</taxon>
        <taxon>Pedobacter</taxon>
    </lineage>
</organism>
<reference evidence="1" key="1">
    <citation type="submission" date="2019-11" db="EMBL/GenBank/DDBJ databases">
        <title>Description of Pedobacter sp. LMG 31464T.</title>
        <authorList>
            <person name="Carlier A."/>
            <person name="Qi S."/>
            <person name="Vandamme P."/>
        </authorList>
    </citation>
    <scope>NUCLEOTIDE SEQUENCE</scope>
    <source>
        <strain evidence="1">LMG 31464</strain>
    </source>
</reference>
<dbReference type="AlphaFoldDB" id="A0A923ITQ0"/>
<dbReference type="Proteomes" id="UP000601055">
    <property type="component" value="Unassembled WGS sequence"/>
</dbReference>